<proteinExistence type="inferred from homology"/>
<evidence type="ECO:0000313" key="6">
    <source>
        <dbReference type="EMBL" id="CAA3018026.1"/>
    </source>
</evidence>
<dbReference type="InterPro" id="IPR003653">
    <property type="entry name" value="Peptidase_C48_C"/>
</dbReference>
<protein>
    <submittedName>
        <fullName evidence="6">Sentrin-specific protease 1-like</fullName>
    </submittedName>
</protein>
<comment type="similarity">
    <text evidence="1">Belongs to the peptidase C48 family.</text>
</comment>
<dbReference type="AlphaFoldDB" id="A0A8S0UI30"/>
<dbReference type="Gramene" id="OE9A027546T1">
    <property type="protein sequence ID" value="OE9A027546C1"/>
    <property type="gene ID" value="OE9A027546"/>
</dbReference>
<feature type="domain" description="Ubiquitin-like protease family profile" evidence="5">
    <location>
        <begin position="92"/>
        <end position="354"/>
    </location>
</feature>
<dbReference type="Pfam" id="PF02902">
    <property type="entry name" value="Peptidase_C48"/>
    <property type="match status" value="1"/>
</dbReference>
<evidence type="ECO:0000256" key="1">
    <source>
        <dbReference type="ARBA" id="ARBA00005234"/>
    </source>
</evidence>
<feature type="compositionally biased region" description="Polar residues" evidence="4">
    <location>
        <begin position="80"/>
        <end position="94"/>
    </location>
</feature>
<organism evidence="6 7">
    <name type="scientific">Olea europaea subsp. europaea</name>
    <dbReference type="NCBI Taxonomy" id="158383"/>
    <lineage>
        <taxon>Eukaryota</taxon>
        <taxon>Viridiplantae</taxon>
        <taxon>Streptophyta</taxon>
        <taxon>Embryophyta</taxon>
        <taxon>Tracheophyta</taxon>
        <taxon>Spermatophyta</taxon>
        <taxon>Magnoliopsida</taxon>
        <taxon>eudicotyledons</taxon>
        <taxon>Gunneridae</taxon>
        <taxon>Pentapetalae</taxon>
        <taxon>asterids</taxon>
        <taxon>lamiids</taxon>
        <taxon>Lamiales</taxon>
        <taxon>Oleaceae</taxon>
        <taxon>Oleeae</taxon>
        <taxon>Olea</taxon>
    </lineage>
</organism>
<dbReference type="Gene3D" id="3.40.395.10">
    <property type="entry name" value="Adenoviral Proteinase, Chain A"/>
    <property type="match status" value="1"/>
</dbReference>
<feature type="compositionally biased region" description="Basic and acidic residues" evidence="4">
    <location>
        <begin position="99"/>
        <end position="108"/>
    </location>
</feature>
<dbReference type="EMBL" id="CACTIH010007773">
    <property type="protein sequence ID" value="CAA3018026.1"/>
    <property type="molecule type" value="Genomic_DNA"/>
</dbReference>
<feature type="compositionally biased region" description="Low complexity" evidence="4">
    <location>
        <begin position="68"/>
        <end position="78"/>
    </location>
</feature>
<dbReference type="InterPro" id="IPR038765">
    <property type="entry name" value="Papain-like_cys_pep_sf"/>
</dbReference>
<evidence type="ECO:0000256" key="4">
    <source>
        <dbReference type="SAM" id="MobiDB-lite"/>
    </source>
</evidence>
<sequence length="402" mass="45505">MNWMADEQPFAAKLEGADCFANVDIVICDLEPSKTEMAMPYMNNVQYQKSIQPDLLSENRRKNRTKKSAGNASASGKSVTLLTDSSMGQPNVSNDNDDFVDHAPRRQDTPPGEKSPIDEAPSATHNSLDEPHTHMPQWVDEEIMRQFSEKAKDRGTVVHGVGDKGTHVTRGFDKTDEHMDACFYYIRQLAKHCKNLHFRATTTNSWFQHKIKDIYSAFMKDPQVLMSELSLVNVITGHSLPLSTPWADVDHVFMSMLPINKAHWMLGVLQFRSHSLTVFNSAGKTYHNWKVLEGIEPYVKILPALMNALGISKKDPDYDGPGSKELKVYIDSTLPQQTNGHNCGVFVILYALYIIRDERCSIPHRFDINKCRLGIAVLLCKYREMYVKHAKQGLMEDGMVVE</sequence>
<dbReference type="OrthoDB" id="693742at2759"/>
<dbReference type="Proteomes" id="UP000594638">
    <property type="component" value="Unassembled WGS sequence"/>
</dbReference>
<feature type="region of interest" description="Disordered" evidence="4">
    <location>
        <begin position="61"/>
        <end position="133"/>
    </location>
</feature>
<evidence type="ECO:0000256" key="2">
    <source>
        <dbReference type="ARBA" id="ARBA00022670"/>
    </source>
</evidence>
<dbReference type="GO" id="GO:0006508">
    <property type="term" value="P:proteolysis"/>
    <property type="evidence" value="ECO:0007669"/>
    <property type="project" value="UniProtKB-KW"/>
</dbReference>
<dbReference type="SUPFAM" id="SSF54001">
    <property type="entry name" value="Cysteine proteinases"/>
    <property type="match status" value="1"/>
</dbReference>
<keyword evidence="3" id="KW-0378">Hydrolase</keyword>
<dbReference type="GO" id="GO:0008234">
    <property type="term" value="F:cysteine-type peptidase activity"/>
    <property type="evidence" value="ECO:0007669"/>
    <property type="project" value="InterPro"/>
</dbReference>
<evidence type="ECO:0000256" key="3">
    <source>
        <dbReference type="ARBA" id="ARBA00022801"/>
    </source>
</evidence>
<evidence type="ECO:0000259" key="5">
    <source>
        <dbReference type="PROSITE" id="PS50600"/>
    </source>
</evidence>
<gene>
    <name evidence="6" type="ORF">OLEA9_A027546</name>
</gene>
<accession>A0A8S0UI30</accession>
<keyword evidence="7" id="KW-1185">Reference proteome</keyword>
<name>A0A8S0UI30_OLEEU</name>
<evidence type="ECO:0000313" key="7">
    <source>
        <dbReference type="Proteomes" id="UP000594638"/>
    </source>
</evidence>
<reference evidence="6 7" key="1">
    <citation type="submission" date="2019-12" db="EMBL/GenBank/DDBJ databases">
        <authorList>
            <person name="Alioto T."/>
            <person name="Alioto T."/>
            <person name="Gomez Garrido J."/>
        </authorList>
    </citation>
    <scope>NUCLEOTIDE SEQUENCE [LARGE SCALE GENOMIC DNA]</scope>
</reference>
<dbReference type="PROSITE" id="PS50600">
    <property type="entry name" value="ULP_PROTEASE"/>
    <property type="match status" value="1"/>
</dbReference>
<comment type="caution">
    <text evidence="6">The sequence shown here is derived from an EMBL/GenBank/DDBJ whole genome shotgun (WGS) entry which is preliminary data.</text>
</comment>
<keyword evidence="2 6" id="KW-0645">Protease</keyword>